<dbReference type="PRINTS" id="PR00463">
    <property type="entry name" value="EP450I"/>
</dbReference>
<keyword evidence="3 7" id="KW-0479">Metal-binding</keyword>
<evidence type="ECO:0000256" key="5">
    <source>
        <dbReference type="ARBA" id="ARBA00023004"/>
    </source>
</evidence>
<evidence type="ECO:0000256" key="7">
    <source>
        <dbReference type="PIRSR" id="PIRSR602401-1"/>
    </source>
</evidence>
<dbReference type="AlphaFoldDB" id="A0A7S4ABG1"/>
<dbReference type="PANTHER" id="PTHR24291:SF50">
    <property type="entry name" value="BIFUNCTIONAL ALBAFLAVENONE MONOOXYGENASE_TERPENE SYNTHASE"/>
    <property type="match status" value="1"/>
</dbReference>
<feature type="binding site" description="axial binding residue" evidence="7">
    <location>
        <position position="681"/>
    </location>
    <ligand>
        <name>heme</name>
        <dbReference type="ChEBI" id="CHEBI:30413"/>
    </ligand>
    <ligandPart>
        <name>Fe</name>
        <dbReference type="ChEBI" id="CHEBI:18248"/>
    </ligandPart>
</feature>
<dbReference type="InterPro" id="IPR036396">
    <property type="entry name" value="Cyt_P450_sf"/>
</dbReference>
<dbReference type="Gene3D" id="1.10.630.10">
    <property type="entry name" value="Cytochrome P450"/>
    <property type="match status" value="1"/>
</dbReference>
<accession>A0A7S4ABG1</accession>
<sequence length="739" mass="83094">MITAITTISLPASLSVPSTANCSSRTEHEIMSECNINRPHYTYTDGIQSSVYAIDSEAINPTSTILLAISFTLCIYLYRKARQIIEDFLANQTRTEVVPGFPSCPGAHWLVGHVMVLRGADPEAEVVRSKTKNWKRRTGSNCSSKQEEDGTVNINNGKATSKTRTSFVRGYKRVFCDYANPETGMSSFWVFNIPMISVLKGRDAKKIMRSSSYRRQTWLLNKHTQQFLGTSNLLSLMNKEWRYYRNAVHKSFTIGIVKQSRPYVYQIGNTLVDSLIRMKTKQQQEQKSLADDGSTSDDECGNSTINRPLPIGTAAATGIGSSDYGNIVKVLPLMKMATIDVFGLVALRSNGVDFGCTRNLELSPIASAFDDLTTEFTYRLKRPWNPMSFLYNIPTQANRDYQQKRNTIRTFISKQIAQTRLRIAKNKENGSGGDPPDYDVHYDLLTNLVTAADAEEVKARMAGDKNFNNKALGDIFMTLLFGGYDTTSIALTYALYLLAKNPSKRSKCRAEVDAVLGNYDKDGEMMLPPGPEEMPYTKAIMLESLRLFPSVPATTRTMEKTTTVGGDVNKDTDTSKIITLSKGQTVMLPIWSIHRSELNYPRPNDMIPERWVRRKRLKVVNTNNENNTKKKNSRYDSRTSLWEERPEDDNSNEKGESKDDEAIPPANREAFCSFAAGARNCVGKHLAIEESVILLACFVRKLSFELISEDYEVTPSIYAVVQQPNDDLPMRVRPRKFPG</sequence>
<dbReference type="InterPro" id="IPR002401">
    <property type="entry name" value="Cyt_P450_E_grp-I"/>
</dbReference>
<evidence type="ECO:0000256" key="4">
    <source>
        <dbReference type="ARBA" id="ARBA00023002"/>
    </source>
</evidence>
<feature type="compositionally biased region" description="Basic and acidic residues" evidence="8">
    <location>
        <begin position="633"/>
        <end position="644"/>
    </location>
</feature>
<comment type="cofactor">
    <cofactor evidence="7">
        <name>heme</name>
        <dbReference type="ChEBI" id="CHEBI:30413"/>
    </cofactor>
</comment>
<dbReference type="InterPro" id="IPR001128">
    <property type="entry name" value="Cyt_P450"/>
</dbReference>
<comment type="similarity">
    <text evidence="1">Belongs to the cytochrome P450 family.</text>
</comment>
<feature type="region of interest" description="Disordered" evidence="8">
    <location>
        <begin position="136"/>
        <end position="157"/>
    </location>
</feature>
<dbReference type="GO" id="GO:0004497">
    <property type="term" value="F:monooxygenase activity"/>
    <property type="evidence" value="ECO:0007669"/>
    <property type="project" value="UniProtKB-KW"/>
</dbReference>
<proteinExistence type="inferred from homology"/>
<evidence type="ECO:0008006" key="10">
    <source>
        <dbReference type="Google" id="ProtNLM"/>
    </source>
</evidence>
<dbReference type="PANTHER" id="PTHR24291">
    <property type="entry name" value="CYTOCHROME P450 FAMILY 4"/>
    <property type="match status" value="1"/>
</dbReference>
<dbReference type="GO" id="GO:0016705">
    <property type="term" value="F:oxidoreductase activity, acting on paired donors, with incorporation or reduction of molecular oxygen"/>
    <property type="evidence" value="ECO:0007669"/>
    <property type="project" value="InterPro"/>
</dbReference>
<keyword evidence="6" id="KW-0503">Monooxygenase</keyword>
<evidence type="ECO:0000256" key="6">
    <source>
        <dbReference type="ARBA" id="ARBA00023033"/>
    </source>
</evidence>
<evidence type="ECO:0000256" key="2">
    <source>
        <dbReference type="ARBA" id="ARBA00022617"/>
    </source>
</evidence>
<keyword evidence="4" id="KW-0560">Oxidoreductase</keyword>
<dbReference type="EMBL" id="HBIX01003627">
    <property type="protein sequence ID" value="CAE0710090.1"/>
    <property type="molecule type" value="Transcribed_RNA"/>
</dbReference>
<dbReference type="InterPro" id="IPR050196">
    <property type="entry name" value="Cytochrome_P450_Monoox"/>
</dbReference>
<feature type="compositionally biased region" description="Basic and acidic residues" evidence="8">
    <location>
        <begin position="651"/>
        <end position="661"/>
    </location>
</feature>
<evidence type="ECO:0000256" key="8">
    <source>
        <dbReference type="SAM" id="MobiDB-lite"/>
    </source>
</evidence>
<keyword evidence="5 7" id="KW-0408">Iron</keyword>
<gene>
    <name evidence="9" type="ORF">PAUS00366_LOCUS2810</name>
</gene>
<reference evidence="9" key="1">
    <citation type="submission" date="2021-01" db="EMBL/GenBank/DDBJ databases">
        <authorList>
            <person name="Corre E."/>
            <person name="Pelletier E."/>
            <person name="Niang G."/>
            <person name="Scheremetjew M."/>
            <person name="Finn R."/>
            <person name="Kale V."/>
            <person name="Holt S."/>
            <person name="Cochrane G."/>
            <person name="Meng A."/>
            <person name="Brown T."/>
            <person name="Cohen L."/>
        </authorList>
    </citation>
    <scope>NUCLEOTIDE SEQUENCE</scope>
    <source>
        <strain evidence="9">10249 10 AB</strain>
    </source>
</reference>
<name>A0A7S4ABG1_9STRA</name>
<evidence type="ECO:0000256" key="3">
    <source>
        <dbReference type="ARBA" id="ARBA00022723"/>
    </source>
</evidence>
<dbReference type="GO" id="GO:0020037">
    <property type="term" value="F:heme binding"/>
    <property type="evidence" value="ECO:0007669"/>
    <property type="project" value="InterPro"/>
</dbReference>
<keyword evidence="2 7" id="KW-0349">Heme</keyword>
<feature type="region of interest" description="Disordered" evidence="8">
    <location>
        <begin position="283"/>
        <end position="306"/>
    </location>
</feature>
<organism evidence="9">
    <name type="scientific">Pseudo-nitzschia australis</name>
    <dbReference type="NCBI Taxonomy" id="44445"/>
    <lineage>
        <taxon>Eukaryota</taxon>
        <taxon>Sar</taxon>
        <taxon>Stramenopiles</taxon>
        <taxon>Ochrophyta</taxon>
        <taxon>Bacillariophyta</taxon>
        <taxon>Bacillariophyceae</taxon>
        <taxon>Bacillariophycidae</taxon>
        <taxon>Bacillariales</taxon>
        <taxon>Bacillariaceae</taxon>
        <taxon>Pseudo-nitzschia</taxon>
    </lineage>
</organism>
<dbReference type="SUPFAM" id="SSF48264">
    <property type="entry name" value="Cytochrome P450"/>
    <property type="match status" value="1"/>
</dbReference>
<evidence type="ECO:0000313" key="9">
    <source>
        <dbReference type="EMBL" id="CAE0710090.1"/>
    </source>
</evidence>
<dbReference type="PRINTS" id="PR00385">
    <property type="entry name" value="P450"/>
</dbReference>
<protein>
    <recommendedName>
        <fullName evidence="10">Cytochrome P450</fullName>
    </recommendedName>
</protein>
<feature type="region of interest" description="Disordered" evidence="8">
    <location>
        <begin position="622"/>
        <end position="663"/>
    </location>
</feature>
<dbReference type="Pfam" id="PF00067">
    <property type="entry name" value="p450"/>
    <property type="match status" value="2"/>
</dbReference>
<evidence type="ECO:0000256" key="1">
    <source>
        <dbReference type="ARBA" id="ARBA00010617"/>
    </source>
</evidence>
<dbReference type="GO" id="GO:0005506">
    <property type="term" value="F:iron ion binding"/>
    <property type="evidence" value="ECO:0007669"/>
    <property type="project" value="InterPro"/>
</dbReference>